<keyword evidence="5" id="KW-1185">Reference proteome</keyword>
<dbReference type="InterPro" id="IPR012347">
    <property type="entry name" value="Ferritin-like"/>
</dbReference>
<protein>
    <submittedName>
        <fullName evidence="4">DUF4142 domain-containing protein</fullName>
    </submittedName>
</protein>
<dbReference type="PANTHER" id="PTHR38593:SF1">
    <property type="entry name" value="BLR2558 PROTEIN"/>
    <property type="match status" value="1"/>
</dbReference>
<dbReference type="Gene3D" id="1.20.1260.10">
    <property type="match status" value="1"/>
</dbReference>
<reference evidence="4 5" key="1">
    <citation type="submission" date="2023-01" db="EMBL/GenBank/DDBJ databases">
        <title>Novel species of the genus Asticcacaulis isolated from rivers.</title>
        <authorList>
            <person name="Lu H."/>
        </authorList>
    </citation>
    <scope>NUCLEOTIDE SEQUENCE [LARGE SCALE GENOMIC DNA]</scope>
    <source>
        <strain evidence="4 5">BYS171W</strain>
    </source>
</reference>
<feature type="region of interest" description="Disordered" evidence="1">
    <location>
        <begin position="26"/>
        <end position="48"/>
    </location>
</feature>
<accession>A0ABT5HSL5</accession>
<evidence type="ECO:0000313" key="4">
    <source>
        <dbReference type="EMBL" id="MDC7682943.1"/>
    </source>
</evidence>
<comment type="caution">
    <text evidence="4">The sequence shown here is derived from an EMBL/GenBank/DDBJ whole genome shotgun (WGS) entry which is preliminary data.</text>
</comment>
<feature type="compositionally biased region" description="Pro residues" evidence="1">
    <location>
        <begin position="31"/>
        <end position="42"/>
    </location>
</feature>
<evidence type="ECO:0000313" key="5">
    <source>
        <dbReference type="Proteomes" id="UP001214854"/>
    </source>
</evidence>
<dbReference type="Proteomes" id="UP001214854">
    <property type="component" value="Unassembled WGS sequence"/>
</dbReference>
<evidence type="ECO:0000256" key="2">
    <source>
        <dbReference type="SAM" id="SignalP"/>
    </source>
</evidence>
<feature type="chain" id="PRO_5046664657" evidence="2">
    <location>
        <begin position="24"/>
        <end position="207"/>
    </location>
</feature>
<name>A0ABT5HSL5_9CAUL</name>
<evidence type="ECO:0000259" key="3">
    <source>
        <dbReference type="Pfam" id="PF13628"/>
    </source>
</evidence>
<dbReference type="PANTHER" id="PTHR38593">
    <property type="entry name" value="BLR2558 PROTEIN"/>
    <property type="match status" value="1"/>
</dbReference>
<feature type="domain" description="DUF4142" evidence="3">
    <location>
        <begin position="68"/>
        <end position="200"/>
    </location>
</feature>
<proteinExistence type="predicted"/>
<dbReference type="RefSeq" id="WP_272747429.1">
    <property type="nucleotide sequence ID" value="NZ_JAQQKX010000004.1"/>
</dbReference>
<keyword evidence="2" id="KW-0732">Signal</keyword>
<organism evidence="4 5">
    <name type="scientific">Asticcacaulis aquaticus</name>
    <dbReference type="NCBI Taxonomy" id="2984212"/>
    <lineage>
        <taxon>Bacteria</taxon>
        <taxon>Pseudomonadati</taxon>
        <taxon>Pseudomonadota</taxon>
        <taxon>Alphaproteobacteria</taxon>
        <taxon>Caulobacterales</taxon>
        <taxon>Caulobacteraceae</taxon>
        <taxon>Asticcacaulis</taxon>
    </lineage>
</organism>
<evidence type="ECO:0000256" key="1">
    <source>
        <dbReference type="SAM" id="MobiDB-lite"/>
    </source>
</evidence>
<feature type="signal peptide" evidence="2">
    <location>
        <begin position="1"/>
        <end position="23"/>
    </location>
</feature>
<dbReference type="Pfam" id="PF13628">
    <property type="entry name" value="DUF4142"/>
    <property type="match status" value="1"/>
</dbReference>
<dbReference type="EMBL" id="JAQQKX010000004">
    <property type="protein sequence ID" value="MDC7682943.1"/>
    <property type="molecule type" value="Genomic_DNA"/>
</dbReference>
<gene>
    <name evidence="4" type="ORF">PQU92_06625</name>
</gene>
<dbReference type="InterPro" id="IPR025419">
    <property type="entry name" value="DUF4142"/>
</dbReference>
<sequence length="207" mass="21991">MSFKTLAYGLSLATLISAAPALAQQTSVPAQTPPPEQAPPVDVPAETPVLSAPDATDVATDAAGLSPKAFVEKAYQANEFEIALSQMALDKATDPKIRVLAQQSLDSHMKVREGMIAAVQSSEADMNFQQTWTDAQRRTLAELDVTKGPEFDSRYMEVSAHNRTEAVELFEAYAATGTDAAVKTFATQSLPTLTSSEQAISAVDAAK</sequence>